<comment type="caution">
    <text evidence="4">The sequence shown here is derived from an EMBL/GenBank/DDBJ whole genome shotgun (WGS) entry which is preliminary data.</text>
</comment>
<dbReference type="Proteomes" id="UP000681967">
    <property type="component" value="Unassembled WGS sequence"/>
</dbReference>
<evidence type="ECO:0000256" key="1">
    <source>
        <dbReference type="ARBA" id="ARBA00022679"/>
    </source>
</evidence>
<dbReference type="GO" id="GO:0004674">
    <property type="term" value="F:protein serine/threonine kinase activity"/>
    <property type="evidence" value="ECO:0007669"/>
    <property type="project" value="InterPro"/>
</dbReference>
<feature type="domain" description="PI3K/PI4K catalytic" evidence="3">
    <location>
        <begin position="69"/>
        <end position="168"/>
    </location>
</feature>
<keyword evidence="2" id="KW-0418">Kinase</keyword>
<evidence type="ECO:0000259" key="3">
    <source>
        <dbReference type="PROSITE" id="PS50290"/>
    </source>
</evidence>
<reference evidence="4" key="1">
    <citation type="submission" date="2021-02" db="EMBL/GenBank/DDBJ databases">
        <authorList>
            <person name="Nowell W R."/>
        </authorList>
    </citation>
    <scope>NUCLEOTIDE SEQUENCE</scope>
</reference>
<evidence type="ECO:0000313" key="4">
    <source>
        <dbReference type="EMBL" id="CAF5115268.1"/>
    </source>
</evidence>
<feature type="non-terminal residue" evidence="4">
    <location>
        <position position="1"/>
    </location>
</feature>
<dbReference type="PROSITE" id="PS00915">
    <property type="entry name" value="PI3_4_KINASE_1"/>
    <property type="match status" value="1"/>
</dbReference>
<dbReference type="Pfam" id="PF00454">
    <property type="entry name" value="PI3_PI4_kinase"/>
    <property type="match status" value="1"/>
</dbReference>
<dbReference type="PANTHER" id="PTHR37079">
    <property type="entry name" value="SERINE/THREONINE-PROTEIN KINASE ATM"/>
    <property type="match status" value="1"/>
</dbReference>
<evidence type="ECO:0000313" key="5">
    <source>
        <dbReference type="Proteomes" id="UP000681967"/>
    </source>
</evidence>
<dbReference type="EMBL" id="CAJOBH010242868">
    <property type="protein sequence ID" value="CAF5115268.1"/>
    <property type="molecule type" value="Genomic_DNA"/>
</dbReference>
<dbReference type="SUPFAM" id="SSF56112">
    <property type="entry name" value="Protein kinase-like (PK-like)"/>
    <property type="match status" value="1"/>
</dbReference>
<dbReference type="InterPro" id="IPR011009">
    <property type="entry name" value="Kinase-like_dom_sf"/>
</dbReference>
<dbReference type="InterPro" id="IPR000403">
    <property type="entry name" value="PI3/4_kinase_cat_dom"/>
</dbReference>
<dbReference type="InterPro" id="IPR038980">
    <property type="entry name" value="ATM_plant"/>
</dbReference>
<protein>
    <recommendedName>
        <fullName evidence="3">PI3K/PI4K catalytic domain-containing protein</fullName>
    </recommendedName>
</protein>
<accession>A0A8S3FCE2</accession>
<keyword evidence="1" id="KW-0808">Transferase</keyword>
<proteinExistence type="predicted"/>
<sequence>DAYIEAAYWDVTPTKADQQGKDNNGKNPSFPKQLRLMHIKDLHEVAVPTITIPIAIDGIYKNIETVKSFNAEYAMVGGVNAPKKILCHSSTGRQLSQLLKGKDDLRQDAVMQQLFTVVNRLLDKDDLTCHRSLNIRTYKVVPLTYVLEFSYFIFVNNYIEEKYYIENV</sequence>
<dbReference type="GO" id="GO:0006974">
    <property type="term" value="P:DNA damage response"/>
    <property type="evidence" value="ECO:0007669"/>
    <property type="project" value="InterPro"/>
</dbReference>
<organism evidence="4 5">
    <name type="scientific">Rotaria magnacalcarata</name>
    <dbReference type="NCBI Taxonomy" id="392030"/>
    <lineage>
        <taxon>Eukaryota</taxon>
        <taxon>Metazoa</taxon>
        <taxon>Spiralia</taxon>
        <taxon>Gnathifera</taxon>
        <taxon>Rotifera</taxon>
        <taxon>Eurotatoria</taxon>
        <taxon>Bdelloidea</taxon>
        <taxon>Philodinida</taxon>
        <taxon>Philodinidae</taxon>
        <taxon>Rotaria</taxon>
    </lineage>
</organism>
<evidence type="ECO:0000256" key="2">
    <source>
        <dbReference type="ARBA" id="ARBA00022777"/>
    </source>
</evidence>
<dbReference type="PROSITE" id="PS50290">
    <property type="entry name" value="PI3_4_KINASE_3"/>
    <property type="match status" value="1"/>
</dbReference>
<dbReference type="PANTHER" id="PTHR37079:SF4">
    <property type="entry name" value="SERINE_THREONINE-PROTEIN KINASE ATM"/>
    <property type="match status" value="1"/>
</dbReference>
<dbReference type="Gene3D" id="3.30.1010.10">
    <property type="entry name" value="Phosphatidylinositol 3-kinase Catalytic Subunit, Chain A, domain 4"/>
    <property type="match status" value="1"/>
</dbReference>
<name>A0A8S3FCE2_9BILA</name>
<gene>
    <name evidence="4" type="ORF">BYL167_LOCUS66277</name>
</gene>
<dbReference type="AlphaFoldDB" id="A0A8S3FCE2"/>
<dbReference type="InterPro" id="IPR018936">
    <property type="entry name" value="PI3/4_kinase_CS"/>
</dbReference>